<dbReference type="RefSeq" id="XP_024666723.1">
    <property type="nucleotide sequence ID" value="XM_024810955.1"/>
</dbReference>
<keyword evidence="3" id="KW-0472">Membrane</keyword>
<comment type="caution">
    <text evidence="4">The sequence shown here is derived from an EMBL/GenBank/DDBJ whole genome shotgun (WGS) entry which is preliminary data.</text>
</comment>
<evidence type="ECO:0000313" key="5">
    <source>
        <dbReference type="Proteomes" id="UP000238350"/>
    </source>
</evidence>
<dbReference type="GeneID" id="36518146"/>
<dbReference type="Gene3D" id="3.40.50.720">
    <property type="entry name" value="NAD(P)-binding Rossmann-like Domain"/>
    <property type="match status" value="1"/>
</dbReference>
<dbReference type="CDD" id="cd05327">
    <property type="entry name" value="retinol-DH_like_SDR_c_like"/>
    <property type="match status" value="1"/>
</dbReference>
<dbReference type="OrthoDB" id="191979at2759"/>
<gene>
    <name evidence="4" type="ORF">B9G98_04398</name>
</gene>
<evidence type="ECO:0000313" key="4">
    <source>
        <dbReference type="EMBL" id="PRT56778.1"/>
    </source>
</evidence>
<reference evidence="4 5" key="1">
    <citation type="submission" date="2017-04" db="EMBL/GenBank/DDBJ databases">
        <title>Genome sequencing of [Candida] sorbophila.</title>
        <authorList>
            <person name="Ahn J.O."/>
        </authorList>
    </citation>
    <scope>NUCLEOTIDE SEQUENCE [LARGE SCALE GENOMIC DNA]</scope>
    <source>
        <strain evidence="4 5">DS02</strain>
    </source>
</reference>
<dbReference type="PANTHER" id="PTHR24320">
    <property type="entry name" value="RETINOL DEHYDROGENASE"/>
    <property type="match status" value="1"/>
</dbReference>
<keyword evidence="2" id="KW-0560">Oxidoreductase</keyword>
<dbReference type="STRING" id="45607.A0A2T0FP73"/>
<evidence type="ECO:0000256" key="1">
    <source>
        <dbReference type="ARBA" id="ARBA00006484"/>
    </source>
</evidence>
<dbReference type="GO" id="GO:0016491">
    <property type="term" value="F:oxidoreductase activity"/>
    <property type="evidence" value="ECO:0007669"/>
    <property type="project" value="UniProtKB-KW"/>
</dbReference>
<evidence type="ECO:0008006" key="6">
    <source>
        <dbReference type="Google" id="ProtNLM"/>
    </source>
</evidence>
<feature type="transmembrane region" description="Helical" evidence="3">
    <location>
        <begin position="277"/>
        <end position="299"/>
    </location>
</feature>
<keyword evidence="3" id="KW-0812">Transmembrane</keyword>
<protein>
    <recommendedName>
        <fullName evidence="6">Oxidoreductase C19A8.06</fullName>
    </recommendedName>
</protein>
<evidence type="ECO:0000256" key="2">
    <source>
        <dbReference type="ARBA" id="ARBA00023002"/>
    </source>
</evidence>
<dbReference type="EMBL" id="NDIQ01000022">
    <property type="protein sequence ID" value="PRT56778.1"/>
    <property type="molecule type" value="Genomic_DNA"/>
</dbReference>
<proteinExistence type="inferred from homology"/>
<keyword evidence="5" id="KW-1185">Reference proteome</keyword>
<keyword evidence="3" id="KW-1133">Transmembrane helix</keyword>
<dbReference type="Proteomes" id="UP000238350">
    <property type="component" value="Unassembled WGS sequence"/>
</dbReference>
<name>A0A2T0FP73_9ASCO</name>
<organism evidence="4 5">
    <name type="scientific">Wickerhamiella sorbophila</name>
    <dbReference type="NCBI Taxonomy" id="45607"/>
    <lineage>
        <taxon>Eukaryota</taxon>
        <taxon>Fungi</taxon>
        <taxon>Dikarya</taxon>
        <taxon>Ascomycota</taxon>
        <taxon>Saccharomycotina</taxon>
        <taxon>Dipodascomycetes</taxon>
        <taxon>Dipodascales</taxon>
        <taxon>Trichomonascaceae</taxon>
        <taxon>Wickerhamiella</taxon>
    </lineage>
</organism>
<evidence type="ECO:0000256" key="3">
    <source>
        <dbReference type="SAM" id="Phobius"/>
    </source>
</evidence>
<sequence length="371" mass="42382">MPINFLATVAKEGTQVIPKYEQLKRYGPYVVGALATKFYFSGSSNTWERNMHGRVVIVTGGTSGLGATVVRRLAKEGAQVILLVRKLDDGWLSEHISSLREETNNPLIYAEEADLADFQSVRKFATKWIDNLPPRRLDMVVCCAAVALPPSVERQASKDGLELQMQTNYLAHFHLLTLLSPAIRSQPPDRDVRIILTSCVAGVMGKIDMNDLGFQHQQYPKYKPYKVLGTSKLALSLFAYELQRQFTEYQRQDGAPSNVHVAVVDPGMMRSPSFRRFVTFGSLWGLLLYLIMWPIWWIFCKSSLEGAQSLFFAMMLPDVQYMTDVAYISDCRVRQKPPRKEFEDKEFQQELFKQTEKLITDTERFSAKKRK</sequence>
<dbReference type="SUPFAM" id="SSF51735">
    <property type="entry name" value="NAD(P)-binding Rossmann-fold domains"/>
    <property type="match status" value="1"/>
</dbReference>
<dbReference type="PANTHER" id="PTHR24320:SF285">
    <property type="entry name" value="RETINOL DEHYDROGENASE 14"/>
    <property type="match status" value="1"/>
</dbReference>
<accession>A0A2T0FP73</accession>
<dbReference type="AlphaFoldDB" id="A0A2T0FP73"/>
<dbReference type="InterPro" id="IPR036291">
    <property type="entry name" value="NAD(P)-bd_dom_sf"/>
</dbReference>
<dbReference type="InterPro" id="IPR002347">
    <property type="entry name" value="SDR_fam"/>
</dbReference>
<dbReference type="Pfam" id="PF00106">
    <property type="entry name" value="adh_short"/>
    <property type="match status" value="1"/>
</dbReference>
<comment type="similarity">
    <text evidence="1">Belongs to the short-chain dehydrogenases/reductases (SDR) family.</text>
</comment>
<dbReference type="PRINTS" id="PR00081">
    <property type="entry name" value="GDHRDH"/>
</dbReference>